<dbReference type="GO" id="GO:0000271">
    <property type="term" value="P:polysaccharide biosynthetic process"/>
    <property type="evidence" value="ECO:0007669"/>
    <property type="project" value="InterPro"/>
</dbReference>
<comment type="similarity">
    <text evidence="2">Belongs to the GtrA family.</text>
</comment>
<feature type="domain" description="GtrA/DPMS transmembrane" evidence="7">
    <location>
        <begin position="17"/>
        <end position="134"/>
    </location>
</feature>
<evidence type="ECO:0000313" key="9">
    <source>
        <dbReference type="Proteomes" id="UP000260680"/>
    </source>
</evidence>
<evidence type="ECO:0000313" key="8">
    <source>
        <dbReference type="EMBL" id="RFZ75989.1"/>
    </source>
</evidence>
<reference evidence="8 9" key="1">
    <citation type="submission" date="2018-07" db="EMBL/GenBank/DDBJ databases">
        <title>New species, Clostridium PI-S10-A1B.</title>
        <authorList>
            <person name="Krishna G."/>
            <person name="Summeta K."/>
            <person name="Shikha S."/>
            <person name="Prabhu P.B."/>
            <person name="Suresh K."/>
        </authorList>
    </citation>
    <scope>NUCLEOTIDE SEQUENCE [LARGE SCALE GENOMIC DNA]</scope>
    <source>
        <strain evidence="8 9">PI-S10-A1B</strain>
    </source>
</reference>
<dbReference type="OrthoDB" id="361483at2"/>
<comment type="subcellular location">
    <subcellularLocation>
        <location evidence="1">Membrane</location>
        <topology evidence="1">Multi-pass membrane protein</topology>
    </subcellularLocation>
</comment>
<organism evidence="8 9">
    <name type="scientific">Lacrimispora amygdalina</name>
    <dbReference type="NCBI Taxonomy" id="253257"/>
    <lineage>
        <taxon>Bacteria</taxon>
        <taxon>Bacillati</taxon>
        <taxon>Bacillota</taxon>
        <taxon>Clostridia</taxon>
        <taxon>Lachnospirales</taxon>
        <taxon>Lachnospiraceae</taxon>
        <taxon>Lacrimispora</taxon>
    </lineage>
</organism>
<keyword evidence="4 6" id="KW-1133">Transmembrane helix</keyword>
<gene>
    <name evidence="8" type="ORF">DS742_26105</name>
</gene>
<evidence type="ECO:0000256" key="2">
    <source>
        <dbReference type="ARBA" id="ARBA00009399"/>
    </source>
</evidence>
<dbReference type="PANTHER" id="PTHR38459:SF5">
    <property type="entry name" value="CELL WALL TEICHOIC ACID GLYCOSYLATION PROTEIN GTCA"/>
    <property type="match status" value="1"/>
</dbReference>
<comment type="caution">
    <text evidence="8">The sequence shown here is derived from an EMBL/GenBank/DDBJ whole genome shotgun (WGS) entry which is preliminary data.</text>
</comment>
<proteinExistence type="inferred from homology"/>
<keyword evidence="3 6" id="KW-0812">Transmembrane</keyword>
<evidence type="ECO:0000256" key="5">
    <source>
        <dbReference type="ARBA" id="ARBA00023136"/>
    </source>
</evidence>
<dbReference type="GO" id="GO:0005886">
    <property type="term" value="C:plasma membrane"/>
    <property type="evidence" value="ECO:0007669"/>
    <property type="project" value="TreeGrafter"/>
</dbReference>
<evidence type="ECO:0000256" key="3">
    <source>
        <dbReference type="ARBA" id="ARBA00022692"/>
    </source>
</evidence>
<dbReference type="Proteomes" id="UP000260680">
    <property type="component" value="Unassembled WGS sequence"/>
</dbReference>
<feature type="transmembrane region" description="Helical" evidence="6">
    <location>
        <begin position="14"/>
        <end position="34"/>
    </location>
</feature>
<evidence type="ECO:0000256" key="4">
    <source>
        <dbReference type="ARBA" id="ARBA00022989"/>
    </source>
</evidence>
<dbReference type="RefSeq" id="WP_117419850.1">
    <property type="nucleotide sequence ID" value="NZ_QOHO01000108.1"/>
</dbReference>
<dbReference type="Pfam" id="PF04138">
    <property type="entry name" value="GtrA_DPMS_TM"/>
    <property type="match status" value="1"/>
</dbReference>
<sequence>MSSIVRLINKYRDIIPYAIFGVLTTIVNVITYWIAVHLFLLPVMAGTIFAWTIAVSFAYVTNRRWVFHSGAKGIKTIIAELVSFFICRLATGAVDWLCMFICVDILKYNDVIIKTAANILVIVLNYIASKLIIFKNSKDV</sequence>
<feature type="transmembrane region" description="Helical" evidence="6">
    <location>
        <begin position="40"/>
        <end position="60"/>
    </location>
</feature>
<protein>
    <submittedName>
        <fullName evidence="8">GtrA family protein</fullName>
    </submittedName>
</protein>
<evidence type="ECO:0000259" key="7">
    <source>
        <dbReference type="Pfam" id="PF04138"/>
    </source>
</evidence>
<dbReference type="InterPro" id="IPR051401">
    <property type="entry name" value="GtrA_CellWall_Glycosyl"/>
</dbReference>
<evidence type="ECO:0000256" key="1">
    <source>
        <dbReference type="ARBA" id="ARBA00004141"/>
    </source>
</evidence>
<accession>A0A3E2N4S4</accession>
<evidence type="ECO:0000256" key="6">
    <source>
        <dbReference type="SAM" id="Phobius"/>
    </source>
</evidence>
<feature type="transmembrane region" description="Helical" evidence="6">
    <location>
        <begin position="81"/>
        <end position="106"/>
    </location>
</feature>
<dbReference type="EMBL" id="QOHO01000108">
    <property type="protein sequence ID" value="RFZ75989.1"/>
    <property type="molecule type" value="Genomic_DNA"/>
</dbReference>
<name>A0A3E2N4S4_9FIRM</name>
<keyword evidence="5 6" id="KW-0472">Membrane</keyword>
<dbReference type="InterPro" id="IPR007267">
    <property type="entry name" value="GtrA_DPMS_TM"/>
</dbReference>
<dbReference type="PANTHER" id="PTHR38459">
    <property type="entry name" value="PROPHAGE BACTOPRENOL-LINKED GLUCOSE TRANSLOCASE HOMOLOG"/>
    <property type="match status" value="1"/>
</dbReference>
<dbReference type="AlphaFoldDB" id="A0A3E2N4S4"/>
<feature type="transmembrane region" description="Helical" evidence="6">
    <location>
        <begin position="112"/>
        <end position="133"/>
    </location>
</feature>